<evidence type="ECO:0000256" key="3">
    <source>
        <dbReference type="ARBA" id="ARBA00022692"/>
    </source>
</evidence>
<name>A0A165IF77_9BASI</name>
<dbReference type="InParanoid" id="A0A165IF77"/>
<proteinExistence type="predicted"/>
<feature type="transmembrane region" description="Helical" evidence="8">
    <location>
        <begin position="249"/>
        <end position="268"/>
    </location>
</feature>
<evidence type="ECO:0000256" key="6">
    <source>
        <dbReference type="ARBA" id="ARBA00023180"/>
    </source>
</evidence>
<keyword evidence="5 8" id="KW-0472">Membrane</keyword>
<dbReference type="PROSITE" id="PS50850">
    <property type="entry name" value="MFS"/>
    <property type="match status" value="1"/>
</dbReference>
<dbReference type="GO" id="GO:0015137">
    <property type="term" value="F:citrate transmembrane transporter activity"/>
    <property type="evidence" value="ECO:0007669"/>
    <property type="project" value="UniProtKB-ARBA"/>
</dbReference>
<keyword evidence="6" id="KW-0325">Glycoprotein</keyword>
<dbReference type="InterPro" id="IPR011701">
    <property type="entry name" value="MFS"/>
</dbReference>
<feature type="transmembrane region" description="Helical" evidence="8">
    <location>
        <begin position="368"/>
        <end position="386"/>
    </location>
</feature>
<evidence type="ECO:0000259" key="9">
    <source>
        <dbReference type="PROSITE" id="PS50850"/>
    </source>
</evidence>
<dbReference type="PANTHER" id="PTHR23502">
    <property type="entry name" value="MAJOR FACILITATOR SUPERFAMILY"/>
    <property type="match status" value="1"/>
</dbReference>
<dbReference type="Gene3D" id="1.20.1250.20">
    <property type="entry name" value="MFS general substrate transporter like domains"/>
    <property type="match status" value="1"/>
</dbReference>
<dbReference type="Proteomes" id="UP000076842">
    <property type="component" value="Unassembled WGS sequence"/>
</dbReference>
<dbReference type="InterPro" id="IPR020846">
    <property type="entry name" value="MFS_dom"/>
</dbReference>
<feature type="transmembrane region" description="Helical" evidence="8">
    <location>
        <begin position="500"/>
        <end position="518"/>
    </location>
</feature>
<evidence type="ECO:0000256" key="8">
    <source>
        <dbReference type="SAM" id="Phobius"/>
    </source>
</evidence>
<evidence type="ECO:0000256" key="4">
    <source>
        <dbReference type="ARBA" id="ARBA00022989"/>
    </source>
</evidence>
<gene>
    <name evidence="10" type="ORF">CALCODRAFT_465270</name>
</gene>
<dbReference type="OrthoDB" id="440553at2759"/>
<feature type="transmembrane region" description="Helical" evidence="8">
    <location>
        <begin position="88"/>
        <end position="110"/>
    </location>
</feature>
<dbReference type="SUPFAM" id="SSF103473">
    <property type="entry name" value="MFS general substrate transporter"/>
    <property type="match status" value="1"/>
</dbReference>
<evidence type="ECO:0000256" key="7">
    <source>
        <dbReference type="SAM" id="MobiDB-lite"/>
    </source>
</evidence>
<evidence type="ECO:0000256" key="2">
    <source>
        <dbReference type="ARBA" id="ARBA00022448"/>
    </source>
</evidence>
<dbReference type="FunFam" id="1.20.1720.10:FF:000009">
    <property type="entry name" value="MFS multidrug transporter"/>
    <property type="match status" value="1"/>
</dbReference>
<evidence type="ECO:0000256" key="5">
    <source>
        <dbReference type="ARBA" id="ARBA00023136"/>
    </source>
</evidence>
<keyword evidence="3 8" id="KW-0812">Transmembrane</keyword>
<organism evidence="10 11">
    <name type="scientific">Calocera cornea HHB12733</name>
    <dbReference type="NCBI Taxonomy" id="1353952"/>
    <lineage>
        <taxon>Eukaryota</taxon>
        <taxon>Fungi</taxon>
        <taxon>Dikarya</taxon>
        <taxon>Basidiomycota</taxon>
        <taxon>Agaricomycotina</taxon>
        <taxon>Dacrymycetes</taxon>
        <taxon>Dacrymycetales</taxon>
        <taxon>Dacrymycetaceae</taxon>
        <taxon>Calocera</taxon>
    </lineage>
</organism>
<dbReference type="FunFam" id="1.20.1250.20:FF:000172">
    <property type="entry name" value="MFS multidrug resistance transporter"/>
    <property type="match status" value="1"/>
</dbReference>
<dbReference type="GO" id="GO:0140115">
    <property type="term" value="P:export across plasma membrane"/>
    <property type="evidence" value="ECO:0007669"/>
    <property type="project" value="UniProtKB-ARBA"/>
</dbReference>
<dbReference type="Pfam" id="PF07690">
    <property type="entry name" value="MFS_1"/>
    <property type="match status" value="1"/>
</dbReference>
<evidence type="ECO:0000313" key="11">
    <source>
        <dbReference type="Proteomes" id="UP000076842"/>
    </source>
</evidence>
<keyword evidence="4 8" id="KW-1133">Transmembrane helix</keyword>
<protein>
    <submittedName>
        <fullName evidence="10">MFS general substrate transporter</fullName>
    </submittedName>
</protein>
<sequence>MTTSDLTRPGSEDATDTTDATVVDMGHGHDPAETADDSQRPTDGPPIFEDEGMHINGTGAVVELSEQAGEVTGEAKPPPYTAFKRWQVWVIVYMASIAALFSPLSSNIYFPAIPTVATAFNVSIELINVTVTVYMILQGVSPMVWGSLADWEKCGRRPIYLACLTLLCLSCVGLALTPTNDYWLLVLLRCVQAAGSASSVAVSVGTIMDIAPPAERGTMLAMANIGALVAPCIGPIIGGVLAGSLSWRAIFWFLCICSGVVGIVEFLLMPETLRTITGDGSVPAQRWNRPILPVLLKGVKDEGKSPEVPRGKNNPIEILKLFRNVDLCLLLWTNSVPYAVLYCILTTASETLLVVMPSLTEIDLGLCYLPIGAGGIVGAIISGKLIDWDFRNAKKSALLKQGLRDKDAAEKAQDTRGAGKYEGIENIERTRLRLSPYCWAGYVVITVAYGWAANAKVHIAVILILQFLAISQVIAIFTMSQTLLMDLFPGRGASISATNNVTRCLLAAVMVSIVDFIINAVGLGWTYTILAAWCVVTYPLVMLEMARGHRWREQRAERDRLQEERKKQRAAEHNVSS</sequence>
<accession>A0A165IF77</accession>
<feature type="transmembrane region" description="Helical" evidence="8">
    <location>
        <begin position="434"/>
        <end position="452"/>
    </location>
</feature>
<keyword evidence="11" id="KW-1185">Reference proteome</keyword>
<feature type="transmembrane region" description="Helical" evidence="8">
    <location>
        <begin position="458"/>
        <end position="479"/>
    </location>
</feature>
<feature type="transmembrane region" description="Helical" evidence="8">
    <location>
        <begin position="524"/>
        <end position="543"/>
    </location>
</feature>
<keyword evidence="2" id="KW-0813">Transport</keyword>
<feature type="transmembrane region" description="Helical" evidence="8">
    <location>
        <begin position="327"/>
        <end position="348"/>
    </location>
</feature>
<feature type="region of interest" description="Disordered" evidence="7">
    <location>
        <begin position="1"/>
        <end position="52"/>
    </location>
</feature>
<comment type="subcellular location">
    <subcellularLocation>
        <location evidence="1">Membrane</location>
        <topology evidence="1">Multi-pass membrane protein</topology>
    </subcellularLocation>
</comment>
<evidence type="ECO:0000313" key="10">
    <source>
        <dbReference type="EMBL" id="KZT60492.1"/>
    </source>
</evidence>
<dbReference type="AlphaFoldDB" id="A0A165IF77"/>
<feature type="transmembrane region" description="Helical" evidence="8">
    <location>
        <begin position="182"/>
        <end position="208"/>
    </location>
</feature>
<feature type="domain" description="Major facilitator superfamily (MFS) profile" evidence="9">
    <location>
        <begin position="91"/>
        <end position="549"/>
    </location>
</feature>
<feature type="compositionally biased region" description="Basic and acidic residues" evidence="7">
    <location>
        <begin position="26"/>
        <end position="40"/>
    </location>
</feature>
<feature type="transmembrane region" description="Helical" evidence="8">
    <location>
        <begin position="116"/>
        <end position="137"/>
    </location>
</feature>
<reference evidence="10 11" key="1">
    <citation type="journal article" date="2016" name="Mol. Biol. Evol.">
        <title>Comparative Genomics of Early-Diverging Mushroom-Forming Fungi Provides Insights into the Origins of Lignocellulose Decay Capabilities.</title>
        <authorList>
            <person name="Nagy L.G."/>
            <person name="Riley R."/>
            <person name="Tritt A."/>
            <person name="Adam C."/>
            <person name="Daum C."/>
            <person name="Floudas D."/>
            <person name="Sun H."/>
            <person name="Yadav J.S."/>
            <person name="Pangilinan J."/>
            <person name="Larsson K.H."/>
            <person name="Matsuura K."/>
            <person name="Barry K."/>
            <person name="Labutti K."/>
            <person name="Kuo R."/>
            <person name="Ohm R.A."/>
            <person name="Bhattacharya S.S."/>
            <person name="Shirouzu T."/>
            <person name="Yoshinaga Y."/>
            <person name="Martin F.M."/>
            <person name="Grigoriev I.V."/>
            <person name="Hibbett D.S."/>
        </authorList>
    </citation>
    <scope>NUCLEOTIDE SEQUENCE [LARGE SCALE GENOMIC DNA]</scope>
    <source>
        <strain evidence="10 11">HHB12733</strain>
    </source>
</reference>
<dbReference type="STRING" id="1353952.A0A165IF77"/>
<dbReference type="EMBL" id="KV423930">
    <property type="protein sequence ID" value="KZT60492.1"/>
    <property type="molecule type" value="Genomic_DNA"/>
</dbReference>
<dbReference type="GO" id="GO:0005886">
    <property type="term" value="C:plasma membrane"/>
    <property type="evidence" value="ECO:0007669"/>
    <property type="project" value="TreeGrafter"/>
</dbReference>
<evidence type="ECO:0000256" key="1">
    <source>
        <dbReference type="ARBA" id="ARBA00004141"/>
    </source>
</evidence>
<feature type="transmembrane region" description="Helical" evidence="8">
    <location>
        <begin position="158"/>
        <end position="176"/>
    </location>
</feature>
<feature type="transmembrane region" description="Helical" evidence="8">
    <location>
        <begin position="220"/>
        <end position="243"/>
    </location>
</feature>
<dbReference type="PANTHER" id="PTHR23502:SF51">
    <property type="entry name" value="QUINIDINE RESISTANCE PROTEIN 1-RELATED"/>
    <property type="match status" value="1"/>
</dbReference>
<dbReference type="InterPro" id="IPR036259">
    <property type="entry name" value="MFS_trans_sf"/>
</dbReference>